<dbReference type="PANTHER" id="PTHR42743:SF11">
    <property type="entry name" value="AMINODEOXYCHORISMATE LYASE"/>
    <property type="match status" value="1"/>
</dbReference>
<evidence type="ECO:0000256" key="10">
    <source>
        <dbReference type="ARBA" id="ARBA00048798"/>
    </source>
</evidence>
<dbReference type="Gene3D" id="3.20.10.10">
    <property type="entry name" value="D-amino Acid Aminotransferase, subunit A, domain 2"/>
    <property type="match status" value="1"/>
</dbReference>
<evidence type="ECO:0000256" key="3">
    <source>
        <dbReference type="ARBA" id="ARBA00004931"/>
    </source>
</evidence>
<dbReference type="InterPro" id="IPR001544">
    <property type="entry name" value="Aminotrans_IV"/>
</dbReference>
<reference evidence="12" key="1">
    <citation type="submission" date="2022-06" db="EMBL/GenBank/DDBJ databases">
        <title>Sneathiella actinostolidae sp. nov., isolated from a sea anemonein the Western Pacific Ocean.</title>
        <authorList>
            <person name="Wei M.J."/>
        </authorList>
    </citation>
    <scope>NUCLEOTIDE SEQUENCE</scope>
    <source>
        <strain evidence="12">PHK-P5</strain>
    </source>
</reference>
<evidence type="ECO:0000256" key="1">
    <source>
        <dbReference type="ARBA" id="ARBA00003109"/>
    </source>
</evidence>
<dbReference type="Gene3D" id="3.30.470.10">
    <property type="match status" value="1"/>
</dbReference>
<comment type="pathway">
    <text evidence="4">Amino-acid biosynthesis; L-leucine biosynthesis; L-leucine from 3-methyl-2-oxobutanoate: step 4/4.</text>
</comment>
<dbReference type="InterPro" id="IPR050571">
    <property type="entry name" value="Class-IV_PLP-Dep_Aminotrnsfr"/>
</dbReference>
<dbReference type="InterPro" id="IPR036038">
    <property type="entry name" value="Aminotransferase-like"/>
</dbReference>
<organism evidence="12 13">
    <name type="scientific">Sneathiella marina</name>
    <dbReference type="NCBI Taxonomy" id="2950108"/>
    <lineage>
        <taxon>Bacteria</taxon>
        <taxon>Pseudomonadati</taxon>
        <taxon>Pseudomonadota</taxon>
        <taxon>Alphaproteobacteria</taxon>
        <taxon>Sneathiellales</taxon>
        <taxon>Sneathiellaceae</taxon>
        <taxon>Sneathiella</taxon>
    </lineage>
</organism>
<keyword evidence="8" id="KW-0028">Amino-acid biosynthesis</keyword>
<evidence type="ECO:0000256" key="7">
    <source>
        <dbReference type="ARBA" id="ARBA00014472"/>
    </source>
</evidence>
<dbReference type="InterPro" id="IPR043131">
    <property type="entry name" value="BCAT-like_N"/>
</dbReference>
<evidence type="ECO:0000313" key="12">
    <source>
        <dbReference type="EMBL" id="USG60773.1"/>
    </source>
</evidence>
<comment type="catalytic activity">
    <reaction evidence="11">
        <text>L-leucine + 2-oxoglutarate = 4-methyl-2-oxopentanoate + L-glutamate</text>
        <dbReference type="Rhea" id="RHEA:18321"/>
        <dbReference type="ChEBI" id="CHEBI:16810"/>
        <dbReference type="ChEBI" id="CHEBI:17865"/>
        <dbReference type="ChEBI" id="CHEBI:29985"/>
        <dbReference type="ChEBI" id="CHEBI:57427"/>
        <dbReference type="EC" id="2.6.1.42"/>
    </reaction>
</comment>
<comment type="catalytic activity">
    <reaction evidence="9">
        <text>L-valine + 2-oxoglutarate = 3-methyl-2-oxobutanoate + L-glutamate</text>
        <dbReference type="Rhea" id="RHEA:24813"/>
        <dbReference type="ChEBI" id="CHEBI:11851"/>
        <dbReference type="ChEBI" id="CHEBI:16810"/>
        <dbReference type="ChEBI" id="CHEBI:29985"/>
        <dbReference type="ChEBI" id="CHEBI:57762"/>
        <dbReference type="EC" id="2.6.1.42"/>
    </reaction>
</comment>
<name>A0ABY4W3S3_9PROT</name>
<comment type="pathway">
    <text evidence="2">Amino-acid biosynthesis; L-isoleucine biosynthesis; L-isoleucine from 2-oxobutanoate: step 4/4.</text>
</comment>
<dbReference type="SUPFAM" id="SSF56752">
    <property type="entry name" value="D-aminoacid aminotransferase-like PLP-dependent enzymes"/>
    <property type="match status" value="1"/>
</dbReference>
<protein>
    <recommendedName>
        <fullName evidence="7">Probable branched-chain-amino-acid aminotransferase</fullName>
        <ecNumber evidence="6">2.6.1.42</ecNumber>
    </recommendedName>
</protein>
<comment type="function">
    <text evidence="1">Acts on leucine, isoleucine and valine.</text>
</comment>
<comment type="catalytic activity">
    <reaction evidence="10">
        <text>L-isoleucine + 2-oxoglutarate = (S)-3-methyl-2-oxopentanoate + L-glutamate</text>
        <dbReference type="Rhea" id="RHEA:24801"/>
        <dbReference type="ChEBI" id="CHEBI:16810"/>
        <dbReference type="ChEBI" id="CHEBI:29985"/>
        <dbReference type="ChEBI" id="CHEBI:35146"/>
        <dbReference type="ChEBI" id="CHEBI:58045"/>
        <dbReference type="EC" id="2.6.1.42"/>
    </reaction>
</comment>
<dbReference type="EC" id="2.6.1.42" evidence="6"/>
<proteinExistence type="inferred from homology"/>
<dbReference type="RefSeq" id="WP_251933653.1">
    <property type="nucleotide sequence ID" value="NZ_CP098747.1"/>
</dbReference>
<evidence type="ECO:0000313" key="13">
    <source>
        <dbReference type="Proteomes" id="UP001056291"/>
    </source>
</evidence>
<dbReference type="NCBIfam" id="NF009896">
    <property type="entry name" value="PRK13356.1"/>
    <property type="match status" value="1"/>
</dbReference>
<gene>
    <name evidence="12" type="ORF">NBZ79_16565</name>
</gene>
<dbReference type="InterPro" id="IPR043132">
    <property type="entry name" value="BCAT-like_C"/>
</dbReference>
<dbReference type="GO" id="GO:0004084">
    <property type="term" value="F:branched-chain-amino-acid transaminase activity"/>
    <property type="evidence" value="ECO:0007669"/>
    <property type="project" value="UniProtKB-EC"/>
</dbReference>
<keyword evidence="13" id="KW-1185">Reference proteome</keyword>
<evidence type="ECO:0000256" key="5">
    <source>
        <dbReference type="ARBA" id="ARBA00009320"/>
    </source>
</evidence>
<comment type="pathway">
    <text evidence="3">Amino-acid biosynthesis; L-valine biosynthesis; L-valine from pyruvate: step 4/4.</text>
</comment>
<evidence type="ECO:0000256" key="4">
    <source>
        <dbReference type="ARBA" id="ARBA00005072"/>
    </source>
</evidence>
<keyword evidence="8" id="KW-0100">Branched-chain amino acid biosynthesis</keyword>
<evidence type="ECO:0000256" key="6">
    <source>
        <dbReference type="ARBA" id="ARBA00013053"/>
    </source>
</evidence>
<dbReference type="PANTHER" id="PTHR42743">
    <property type="entry name" value="AMINO-ACID AMINOTRANSFERASE"/>
    <property type="match status" value="1"/>
</dbReference>
<dbReference type="Pfam" id="PF01063">
    <property type="entry name" value="Aminotran_4"/>
    <property type="match status" value="1"/>
</dbReference>
<dbReference type="EMBL" id="CP098747">
    <property type="protein sequence ID" value="USG60773.1"/>
    <property type="molecule type" value="Genomic_DNA"/>
</dbReference>
<keyword evidence="12" id="KW-0808">Transferase</keyword>
<evidence type="ECO:0000256" key="11">
    <source>
        <dbReference type="ARBA" id="ARBA00049229"/>
    </source>
</evidence>
<accession>A0ABY4W3S3</accession>
<evidence type="ECO:0000256" key="9">
    <source>
        <dbReference type="ARBA" id="ARBA00048212"/>
    </source>
</evidence>
<keyword evidence="12" id="KW-0032">Aminotransferase</keyword>
<evidence type="ECO:0000256" key="2">
    <source>
        <dbReference type="ARBA" id="ARBA00004824"/>
    </source>
</evidence>
<sequence>MAGVYFYNGDWHDECPKVLGPTDHSFWMASTVFDGARSFQGMAPDLDLHCARLARSALALGYNPTMEDGEVLDLCEQAVKKLPKESELYIRPMYFARGGFIDPDPESAEFILAVYDSPMPEAHGFTAHFSRLRRPANDMAPTDAKASCLYPNSGRAMVEANRAGFDNAILMDSNNNVAEFATSNLWTVKDGVAFTPAENGCFLAGITRSRIKKLADMAGIEVQETHMTKEDVLTADEVFNSGNFGKVLPVTRVDDTEFQPGPVSRKLRDMYMDFSRDNQIF</sequence>
<comment type="similarity">
    <text evidence="5">Belongs to the class-IV pyridoxal-phosphate-dependent aminotransferase family.</text>
</comment>
<dbReference type="Proteomes" id="UP001056291">
    <property type="component" value="Chromosome"/>
</dbReference>
<evidence type="ECO:0000256" key="8">
    <source>
        <dbReference type="ARBA" id="ARBA00023304"/>
    </source>
</evidence>